<dbReference type="EMBL" id="LAZR01000502">
    <property type="protein sequence ID" value="KKN66363.1"/>
    <property type="molecule type" value="Genomic_DNA"/>
</dbReference>
<accession>A0A0F9VKQ6</accession>
<dbReference type="AlphaFoldDB" id="A0A0F9VKQ6"/>
<sequence length="137" mass="14952">MNMPSRMTTGRYLVGPDFYGCSNTGMAPAILKSNALASYGRLGLARGLKFAVGPQVYIADAISDVVRGRMKKGATWTNNNGLHKVRLFKTYKAAKAYFEKLVAAAIATNVAEQVRHRELLRKAKAGDQQAVLDLANY</sequence>
<proteinExistence type="predicted"/>
<reference evidence="1" key="1">
    <citation type="journal article" date="2015" name="Nature">
        <title>Complex archaea that bridge the gap between prokaryotes and eukaryotes.</title>
        <authorList>
            <person name="Spang A."/>
            <person name="Saw J.H."/>
            <person name="Jorgensen S.L."/>
            <person name="Zaremba-Niedzwiedzka K."/>
            <person name="Martijn J."/>
            <person name="Lind A.E."/>
            <person name="van Eijk R."/>
            <person name="Schleper C."/>
            <person name="Guy L."/>
            <person name="Ettema T.J."/>
        </authorList>
    </citation>
    <scope>NUCLEOTIDE SEQUENCE</scope>
</reference>
<evidence type="ECO:0000313" key="1">
    <source>
        <dbReference type="EMBL" id="KKN66363.1"/>
    </source>
</evidence>
<organism evidence="1">
    <name type="scientific">marine sediment metagenome</name>
    <dbReference type="NCBI Taxonomy" id="412755"/>
    <lineage>
        <taxon>unclassified sequences</taxon>
        <taxon>metagenomes</taxon>
        <taxon>ecological metagenomes</taxon>
    </lineage>
</organism>
<comment type="caution">
    <text evidence="1">The sequence shown here is derived from an EMBL/GenBank/DDBJ whole genome shotgun (WGS) entry which is preliminary data.</text>
</comment>
<name>A0A0F9VKQ6_9ZZZZ</name>
<gene>
    <name evidence="1" type="ORF">LCGC14_0471840</name>
</gene>
<protein>
    <submittedName>
        <fullName evidence="1">Uncharacterized protein</fullName>
    </submittedName>
</protein>